<sequence length="59" mass="6844">MTGKNKYYTIAIVGAIVTFLLQVMFMVVVDPYIAAVLSPFYPVWIVVFVIGWRKQHPRR</sequence>
<reference evidence="2 3" key="1">
    <citation type="submission" date="2024-06" db="EMBL/GenBank/DDBJ databases">
        <title>Pontibacter populi HYL7-15.</title>
        <authorList>
            <person name="Kim M.K."/>
        </authorList>
    </citation>
    <scope>NUCLEOTIDE SEQUENCE [LARGE SCALE GENOMIC DNA]</scope>
    <source>
        <strain evidence="2 3">HYL7-15</strain>
    </source>
</reference>
<feature type="transmembrane region" description="Helical" evidence="1">
    <location>
        <begin position="32"/>
        <end position="52"/>
    </location>
</feature>
<feature type="transmembrane region" description="Helical" evidence="1">
    <location>
        <begin position="7"/>
        <end position="26"/>
    </location>
</feature>
<evidence type="ECO:0008006" key="4">
    <source>
        <dbReference type="Google" id="ProtNLM"/>
    </source>
</evidence>
<name>A0ABV1RXC8_9BACT</name>
<dbReference type="RefSeq" id="WP_350413583.1">
    <property type="nucleotide sequence ID" value="NZ_JBEOKT010000017.1"/>
</dbReference>
<keyword evidence="1" id="KW-0812">Transmembrane</keyword>
<dbReference type="EMBL" id="JBEOKT010000017">
    <property type="protein sequence ID" value="MER2999028.1"/>
    <property type="molecule type" value="Genomic_DNA"/>
</dbReference>
<keyword evidence="1" id="KW-1133">Transmembrane helix</keyword>
<gene>
    <name evidence="2" type="ORF">ABS362_15855</name>
</gene>
<evidence type="ECO:0000256" key="1">
    <source>
        <dbReference type="SAM" id="Phobius"/>
    </source>
</evidence>
<accession>A0ABV1RXC8</accession>
<protein>
    <recommendedName>
        <fullName evidence="4">DUF5668 domain-containing protein</fullName>
    </recommendedName>
</protein>
<keyword evidence="1" id="KW-0472">Membrane</keyword>
<comment type="caution">
    <text evidence="2">The sequence shown here is derived from an EMBL/GenBank/DDBJ whole genome shotgun (WGS) entry which is preliminary data.</text>
</comment>
<organism evidence="2 3">
    <name type="scientific">Pontibacter populi</name>
    <dbReference type="NCBI Taxonomy" id="890055"/>
    <lineage>
        <taxon>Bacteria</taxon>
        <taxon>Pseudomonadati</taxon>
        <taxon>Bacteroidota</taxon>
        <taxon>Cytophagia</taxon>
        <taxon>Cytophagales</taxon>
        <taxon>Hymenobacteraceae</taxon>
        <taxon>Pontibacter</taxon>
    </lineage>
</organism>
<proteinExistence type="predicted"/>
<evidence type="ECO:0000313" key="2">
    <source>
        <dbReference type="EMBL" id="MER2999028.1"/>
    </source>
</evidence>
<keyword evidence="3" id="KW-1185">Reference proteome</keyword>
<evidence type="ECO:0000313" key="3">
    <source>
        <dbReference type="Proteomes" id="UP001476807"/>
    </source>
</evidence>
<dbReference type="Proteomes" id="UP001476807">
    <property type="component" value="Unassembled WGS sequence"/>
</dbReference>